<dbReference type="PANTHER" id="PTHR16128:SF5">
    <property type="entry name" value="FAD_NAD(P)-BINDING OXIDOREDUCTASE FAMILY PROTEIN"/>
    <property type="match status" value="1"/>
</dbReference>
<dbReference type="PANTHER" id="PTHR16128">
    <property type="entry name" value="FAD/NAD(P)-BINDING OXIDOREDUCTASE FAMILY PROTEIN"/>
    <property type="match status" value="1"/>
</dbReference>
<evidence type="ECO:0000313" key="2">
    <source>
        <dbReference type="EMBL" id="MDG0815973.1"/>
    </source>
</evidence>
<dbReference type="InterPro" id="IPR002937">
    <property type="entry name" value="Amino_oxidase"/>
</dbReference>
<dbReference type="EMBL" id="JANRMI010000002">
    <property type="protein sequence ID" value="MDG0815973.1"/>
    <property type="molecule type" value="Genomic_DNA"/>
</dbReference>
<dbReference type="Gene3D" id="3.90.660.10">
    <property type="match status" value="1"/>
</dbReference>
<dbReference type="RefSeq" id="WP_277577452.1">
    <property type="nucleotide sequence ID" value="NZ_JANRMI010000002.1"/>
</dbReference>
<dbReference type="Proteomes" id="UP001152321">
    <property type="component" value="Unassembled WGS sequence"/>
</dbReference>
<proteinExistence type="predicted"/>
<comment type="caution">
    <text evidence="2">The sequence shown here is derived from an EMBL/GenBank/DDBJ whole genome shotgun (WGS) entry which is preliminary data.</text>
</comment>
<dbReference type="SUPFAM" id="SSF51905">
    <property type="entry name" value="FAD/NAD(P)-binding domain"/>
    <property type="match status" value="1"/>
</dbReference>
<organism evidence="2 3">
    <name type="scientific">Bdellovibrio svalbardensis</name>
    <dbReference type="NCBI Taxonomy" id="2972972"/>
    <lineage>
        <taxon>Bacteria</taxon>
        <taxon>Pseudomonadati</taxon>
        <taxon>Bdellovibrionota</taxon>
        <taxon>Bdellovibrionia</taxon>
        <taxon>Bdellovibrionales</taxon>
        <taxon>Pseudobdellovibrionaceae</taxon>
        <taxon>Bdellovibrio</taxon>
    </lineage>
</organism>
<protein>
    <submittedName>
        <fullName evidence="2">NAD(P)-binding protein</fullName>
    </submittedName>
</protein>
<sequence length="316" mass="35065">MRLNKVAIIGAGISGAFLAKQLSTIAGIEVDVFEKSRGIGGRMSTRHGEGFSFDHGAQYFTLRDENIRKMLSPHFDDVLKVWVTEGEKEFWSSAPQMNSLAKGLLQGANVHLQCEVSSLSRAAGQWVIHFKDQTSRGPYDWVVSTAPAPQTSKIFPSEFNGHQDMRQVRISPCFAVMLGFSEKLPSSLPVYLKPENAIVGWIAQNNSKPGRNQTQSCLVIQSTNSWAVQNLESDLELLKTLLSRESEEILQIKFPESQYSSIHRWRYANTESPVGRPALIDSGLQLIACGDWCLGARVEAALLSAQSVLDHFKSLR</sequence>
<dbReference type="Pfam" id="PF01593">
    <property type="entry name" value="Amino_oxidase"/>
    <property type="match status" value="1"/>
</dbReference>
<reference evidence="2" key="1">
    <citation type="submission" date="2022-08" db="EMBL/GenBank/DDBJ databases">
        <title>Novel Bdellovibrio Species Isolated from Svalbard: Designation Bdellovibrio svalbardensis.</title>
        <authorList>
            <person name="Mitchell R.J."/>
            <person name="Choi S.Y."/>
        </authorList>
    </citation>
    <scope>NUCLEOTIDE SEQUENCE</scope>
    <source>
        <strain evidence="2">PAP01</strain>
    </source>
</reference>
<dbReference type="Gene3D" id="3.50.50.60">
    <property type="entry name" value="FAD/NAD(P)-binding domain"/>
    <property type="match status" value="1"/>
</dbReference>
<dbReference type="Pfam" id="PF13450">
    <property type="entry name" value="NAD_binding_8"/>
    <property type="match status" value="1"/>
</dbReference>
<keyword evidence="3" id="KW-1185">Reference proteome</keyword>
<feature type="domain" description="Amine oxidase" evidence="1">
    <location>
        <begin position="97"/>
        <end position="305"/>
    </location>
</feature>
<dbReference type="InterPro" id="IPR036188">
    <property type="entry name" value="FAD/NAD-bd_sf"/>
</dbReference>
<evidence type="ECO:0000259" key="1">
    <source>
        <dbReference type="Pfam" id="PF01593"/>
    </source>
</evidence>
<gene>
    <name evidence="2" type="ORF">NWE73_06345</name>
</gene>
<name>A0ABT6DLH1_9BACT</name>
<evidence type="ECO:0000313" key="3">
    <source>
        <dbReference type="Proteomes" id="UP001152321"/>
    </source>
</evidence>
<accession>A0ABT6DLH1</accession>